<gene>
    <name evidence="1" type="ORF">K0M31_002490</name>
</gene>
<organism evidence="1 2">
    <name type="scientific">Melipona bicolor</name>
    <dbReference type="NCBI Taxonomy" id="60889"/>
    <lineage>
        <taxon>Eukaryota</taxon>
        <taxon>Metazoa</taxon>
        <taxon>Ecdysozoa</taxon>
        <taxon>Arthropoda</taxon>
        <taxon>Hexapoda</taxon>
        <taxon>Insecta</taxon>
        <taxon>Pterygota</taxon>
        <taxon>Neoptera</taxon>
        <taxon>Endopterygota</taxon>
        <taxon>Hymenoptera</taxon>
        <taxon>Apocrita</taxon>
        <taxon>Aculeata</taxon>
        <taxon>Apoidea</taxon>
        <taxon>Anthophila</taxon>
        <taxon>Apidae</taxon>
        <taxon>Melipona</taxon>
    </lineage>
</organism>
<evidence type="ECO:0000313" key="1">
    <source>
        <dbReference type="EMBL" id="KAK1137999.1"/>
    </source>
</evidence>
<accession>A0AA40GHS1</accession>
<dbReference type="AlphaFoldDB" id="A0AA40GHS1"/>
<reference evidence="1" key="1">
    <citation type="submission" date="2021-10" db="EMBL/GenBank/DDBJ databases">
        <title>Melipona bicolor Genome sequencing and assembly.</title>
        <authorList>
            <person name="Araujo N.S."/>
            <person name="Arias M.C."/>
        </authorList>
    </citation>
    <scope>NUCLEOTIDE SEQUENCE</scope>
    <source>
        <strain evidence="1">USP_2M_L1-L4_2017</strain>
        <tissue evidence="1">Whole body</tissue>
    </source>
</reference>
<comment type="caution">
    <text evidence="1">The sequence shown here is derived from an EMBL/GenBank/DDBJ whole genome shotgun (WGS) entry which is preliminary data.</text>
</comment>
<name>A0AA40GHS1_9HYME</name>
<protein>
    <submittedName>
        <fullName evidence="1">Uncharacterized protein</fullName>
    </submittedName>
</protein>
<dbReference type="Proteomes" id="UP001177670">
    <property type="component" value="Unassembled WGS sequence"/>
</dbReference>
<evidence type="ECO:0000313" key="2">
    <source>
        <dbReference type="Proteomes" id="UP001177670"/>
    </source>
</evidence>
<sequence length="54" mass="5976">MSDIQVSIIFKFKAFTISPVAEKSANNASRCCNSAIFLARLQDYSEPPSRGCDF</sequence>
<proteinExistence type="predicted"/>
<dbReference type="EMBL" id="JAHYIQ010000001">
    <property type="protein sequence ID" value="KAK1137999.1"/>
    <property type="molecule type" value="Genomic_DNA"/>
</dbReference>
<keyword evidence="2" id="KW-1185">Reference proteome</keyword>